<evidence type="ECO:0000313" key="2">
    <source>
        <dbReference type="EMBL" id="KAF2552240.1"/>
    </source>
</evidence>
<dbReference type="AlphaFoldDB" id="A0A3N6SJA9"/>
<comment type="caution">
    <text evidence="1">The sequence shown here is derived from an EMBL/GenBank/DDBJ whole genome shotgun (WGS) entry which is preliminary data.</text>
</comment>
<dbReference type="EMBL" id="QGKW02001988">
    <property type="protein sequence ID" value="KAF2552240.1"/>
    <property type="molecule type" value="Genomic_DNA"/>
</dbReference>
<organism evidence="1">
    <name type="scientific">Brassica cretica</name>
    <name type="common">Mustard</name>
    <dbReference type="NCBI Taxonomy" id="69181"/>
    <lineage>
        <taxon>Eukaryota</taxon>
        <taxon>Viridiplantae</taxon>
        <taxon>Streptophyta</taxon>
        <taxon>Embryophyta</taxon>
        <taxon>Tracheophyta</taxon>
        <taxon>Spermatophyta</taxon>
        <taxon>Magnoliopsida</taxon>
        <taxon>eudicotyledons</taxon>
        <taxon>Gunneridae</taxon>
        <taxon>Pentapetalae</taxon>
        <taxon>rosids</taxon>
        <taxon>malvids</taxon>
        <taxon>Brassicales</taxon>
        <taxon>Brassicaceae</taxon>
        <taxon>Brassiceae</taxon>
        <taxon>Brassica</taxon>
    </lineage>
</organism>
<dbReference type="Proteomes" id="UP000712281">
    <property type="component" value="Unassembled WGS sequence"/>
</dbReference>
<sequence>MKKLLSLLRSLTDIFYGDRDELKLFLFAGLFLAPVPFNRFRVLRPVPVSGAALSLGGLSVLPPASSPSLPVMDVRLLSPRHSSLVLTAALHRSSLGFFDQRFSQLHLSTVSPFSPPIDPSSFDLG</sequence>
<evidence type="ECO:0000313" key="1">
    <source>
        <dbReference type="EMBL" id="KAF2534043.1"/>
    </source>
</evidence>
<accession>A0A3N6SJA9</accession>
<dbReference type="EMBL" id="QGKY02002305">
    <property type="protein sequence ID" value="KAF2534043.1"/>
    <property type="molecule type" value="Genomic_DNA"/>
</dbReference>
<proteinExistence type="predicted"/>
<protein>
    <submittedName>
        <fullName evidence="1">Uncharacterized protein</fullName>
    </submittedName>
</protein>
<reference evidence="1" key="1">
    <citation type="submission" date="2019-12" db="EMBL/GenBank/DDBJ databases">
        <title>Genome sequencing and annotation of Brassica cretica.</title>
        <authorList>
            <person name="Studholme D.J."/>
            <person name="Sarris P.F."/>
        </authorList>
    </citation>
    <scope>NUCLEOTIDE SEQUENCE</scope>
    <source>
        <strain evidence="2">PFS-001/15</strain>
        <strain evidence="1">PFS-102/07</strain>
        <tissue evidence="1">Leaf</tissue>
    </source>
</reference>
<name>A0A3N6SJA9_BRACR</name>
<gene>
    <name evidence="2" type="ORF">F2Q68_00034993</name>
    <name evidence="1" type="ORF">F2Q70_00030543</name>
</gene>